<evidence type="ECO:0000313" key="3">
    <source>
        <dbReference type="Proteomes" id="UP001519332"/>
    </source>
</evidence>
<dbReference type="PANTHER" id="PTHR38441">
    <property type="entry name" value="INTEGRAL MEMBRANE PROTEIN-RELATED"/>
    <property type="match status" value="1"/>
</dbReference>
<keyword evidence="1" id="KW-1133">Transmembrane helix</keyword>
<proteinExistence type="predicted"/>
<sequence>MTHWSGRTSSASFGRIDSAREKEGQEGLDFVRIQRSEEFTELRSGLRRFVFPVSLLFFLWYLGFVVLAAYGGEFMSRRLAGMINIGLVLGVLQFVSTVLITLAYRRFAKRRIDPKVAALREREGLS</sequence>
<dbReference type="PANTHER" id="PTHR38441:SF1">
    <property type="entry name" value="MEMBRANE PROTEIN"/>
    <property type="match status" value="1"/>
</dbReference>
<evidence type="ECO:0000256" key="1">
    <source>
        <dbReference type="SAM" id="Phobius"/>
    </source>
</evidence>
<keyword evidence="3" id="KW-1185">Reference proteome</keyword>
<accession>A0ABS4TJX4</accession>
<feature type="transmembrane region" description="Helical" evidence="1">
    <location>
        <begin position="49"/>
        <end position="70"/>
    </location>
</feature>
<keyword evidence="1" id="KW-0472">Membrane</keyword>
<organism evidence="2 3">
    <name type="scientific">Kibdelosporangium banguiense</name>
    <dbReference type="NCBI Taxonomy" id="1365924"/>
    <lineage>
        <taxon>Bacteria</taxon>
        <taxon>Bacillati</taxon>
        <taxon>Actinomycetota</taxon>
        <taxon>Actinomycetes</taxon>
        <taxon>Pseudonocardiales</taxon>
        <taxon>Pseudonocardiaceae</taxon>
        <taxon>Kibdelosporangium</taxon>
    </lineage>
</organism>
<dbReference type="Proteomes" id="UP001519332">
    <property type="component" value="Unassembled WGS sequence"/>
</dbReference>
<gene>
    <name evidence="2" type="ORF">JOF56_004546</name>
</gene>
<reference evidence="2 3" key="1">
    <citation type="submission" date="2021-03" db="EMBL/GenBank/DDBJ databases">
        <title>Sequencing the genomes of 1000 actinobacteria strains.</title>
        <authorList>
            <person name="Klenk H.-P."/>
        </authorList>
    </citation>
    <scope>NUCLEOTIDE SEQUENCE [LARGE SCALE GENOMIC DNA]</scope>
    <source>
        <strain evidence="2 3">DSM 46670</strain>
    </source>
</reference>
<dbReference type="EMBL" id="JAGINW010000001">
    <property type="protein sequence ID" value="MBP2324161.1"/>
    <property type="molecule type" value="Genomic_DNA"/>
</dbReference>
<protein>
    <submittedName>
        <fullName evidence="2">Uncharacterized membrane protein (DUF485 family)</fullName>
    </submittedName>
</protein>
<keyword evidence="1" id="KW-0812">Transmembrane</keyword>
<dbReference type="Pfam" id="PF04341">
    <property type="entry name" value="DUF485"/>
    <property type="match status" value="1"/>
</dbReference>
<dbReference type="InterPro" id="IPR007436">
    <property type="entry name" value="DUF485"/>
</dbReference>
<feature type="transmembrane region" description="Helical" evidence="1">
    <location>
        <begin position="82"/>
        <end position="104"/>
    </location>
</feature>
<dbReference type="RefSeq" id="WP_209641314.1">
    <property type="nucleotide sequence ID" value="NZ_JAGINW010000001.1"/>
</dbReference>
<evidence type="ECO:0000313" key="2">
    <source>
        <dbReference type="EMBL" id="MBP2324161.1"/>
    </source>
</evidence>
<comment type="caution">
    <text evidence="2">The sequence shown here is derived from an EMBL/GenBank/DDBJ whole genome shotgun (WGS) entry which is preliminary data.</text>
</comment>
<name>A0ABS4TJX4_9PSEU</name>